<accession>A0AAE9IRJ9</accession>
<name>A0AAE9IRJ9_CAEBR</name>
<sequence length="100" mass="11355">MNCYQYKIVCQVKYEVLTLTNHIQVLTLQNMQKGTQPQTEFATQYSEKLAQLQELLLANSIQPENFNLATFATECLQNADVHMNSYIQTCKGNVTGTGNF</sequence>
<dbReference type="EMBL" id="CP090893">
    <property type="protein sequence ID" value="ULU02661.1"/>
    <property type="molecule type" value="Genomic_DNA"/>
</dbReference>
<evidence type="ECO:0000313" key="2">
    <source>
        <dbReference type="Proteomes" id="UP000827892"/>
    </source>
</evidence>
<reference evidence="1 2" key="1">
    <citation type="submission" date="2022-05" db="EMBL/GenBank/DDBJ databases">
        <title>Chromosome-level reference genomes for two strains of Caenorhabditis briggsae: an improved platform for comparative genomics.</title>
        <authorList>
            <person name="Stevens L."/>
            <person name="Andersen E.C."/>
        </authorList>
    </citation>
    <scope>NUCLEOTIDE SEQUENCE [LARGE SCALE GENOMIC DNA]</scope>
    <source>
        <strain evidence="1">QX1410_ONT</strain>
        <tissue evidence="1">Whole-organism</tissue>
    </source>
</reference>
<organism evidence="1 2">
    <name type="scientific">Caenorhabditis briggsae</name>
    <dbReference type="NCBI Taxonomy" id="6238"/>
    <lineage>
        <taxon>Eukaryota</taxon>
        <taxon>Metazoa</taxon>
        <taxon>Ecdysozoa</taxon>
        <taxon>Nematoda</taxon>
        <taxon>Chromadorea</taxon>
        <taxon>Rhabditida</taxon>
        <taxon>Rhabditina</taxon>
        <taxon>Rhabditomorpha</taxon>
        <taxon>Rhabditoidea</taxon>
        <taxon>Rhabditidae</taxon>
        <taxon>Peloderinae</taxon>
        <taxon>Caenorhabditis</taxon>
    </lineage>
</organism>
<proteinExistence type="predicted"/>
<dbReference type="AlphaFoldDB" id="A0AAE9IRJ9"/>
<protein>
    <submittedName>
        <fullName evidence="1">Uncharacterized protein</fullName>
    </submittedName>
</protein>
<dbReference type="Proteomes" id="UP000827892">
    <property type="component" value="Chromosome III"/>
</dbReference>
<gene>
    <name evidence="1" type="ORF">L3Y34_002328</name>
</gene>
<evidence type="ECO:0000313" key="1">
    <source>
        <dbReference type="EMBL" id="ULU02661.1"/>
    </source>
</evidence>